<accession>A0AAN1BEM8</accession>
<evidence type="ECO:0000313" key="1">
    <source>
        <dbReference type="EMBL" id="ARQ09122.1"/>
    </source>
</evidence>
<dbReference type="AlphaFoldDB" id="A0AAN1BEM8"/>
<name>A0AAN1BEM8_RHIET</name>
<reference evidence="1 2" key="1">
    <citation type="submission" date="2017-04" db="EMBL/GenBank/DDBJ databases">
        <title>Complete genome sequences of Rhizobium genomic linages associated to common bean (phaseolus vulgaris).</title>
        <authorList>
            <person name="Santamaria R.I."/>
            <person name="Bustos P."/>
            <person name="Perez-Carrascal O."/>
            <person name="Martinez-Flores I."/>
            <person name="Juarez S."/>
            <person name="Lozano L."/>
            <person name="Miranda F."/>
            <person name="Vinuesa P."/>
            <person name="Martinez-Romero E."/>
            <person name="Cevallos M.A."/>
            <person name="Romero D."/>
            <person name="Davila G."/>
            <person name="Gonzalez V."/>
        </authorList>
    </citation>
    <scope>NUCLEOTIDE SEQUENCE [LARGE SCALE GENOMIC DNA]</scope>
    <source>
        <strain evidence="1 2">NXC12</strain>
    </source>
</reference>
<sequence length="240" mass="26365">MSDFLEYSFRIIGPKPETIGMSRLAVYMLELAKLMGATENVHFKELRDQSVSIVAVADAELVAVISPRIREAAQNDNDADASSPWRKLNEYLAEDGWTAEMPLPKGGELISFPGVTKASKPIRIVNQHTSVQGRLIRIEGAGDKIKVGLEIDGDLNARISIDSIHAISLAKLFHQFVRVSGDGKWRRDTAGKWFLDNLAATSFEALDDEPLADTLGKLREILPDEGGGNLVKALSELRRA</sequence>
<evidence type="ECO:0000313" key="2">
    <source>
        <dbReference type="Proteomes" id="UP000194159"/>
    </source>
</evidence>
<proteinExistence type="predicted"/>
<protein>
    <submittedName>
        <fullName evidence="1">Uncharacterized protein</fullName>
    </submittedName>
</protein>
<dbReference type="Proteomes" id="UP000194159">
    <property type="component" value="Chromosome"/>
</dbReference>
<organism evidence="1 2">
    <name type="scientific">Rhizobium etli</name>
    <dbReference type="NCBI Taxonomy" id="29449"/>
    <lineage>
        <taxon>Bacteria</taxon>
        <taxon>Pseudomonadati</taxon>
        <taxon>Pseudomonadota</taxon>
        <taxon>Alphaproteobacteria</taxon>
        <taxon>Hyphomicrobiales</taxon>
        <taxon>Rhizobiaceae</taxon>
        <taxon>Rhizobium/Agrobacterium group</taxon>
        <taxon>Rhizobium</taxon>
    </lineage>
</organism>
<dbReference type="EMBL" id="CP020906">
    <property type="protein sequence ID" value="ARQ09122.1"/>
    <property type="molecule type" value="Genomic_DNA"/>
</dbReference>
<dbReference type="RefSeq" id="WP_011424361.1">
    <property type="nucleotide sequence ID" value="NZ_CP020906.1"/>
</dbReference>
<gene>
    <name evidence="1" type="ORF">NXC12_CH01043</name>
</gene>